<gene>
    <name evidence="2" type="ORF">BD410DRAFT_321847</name>
</gene>
<feature type="compositionally biased region" description="Polar residues" evidence="1">
    <location>
        <begin position="578"/>
        <end position="594"/>
    </location>
</feature>
<evidence type="ECO:0000313" key="3">
    <source>
        <dbReference type="Proteomes" id="UP000294933"/>
    </source>
</evidence>
<feature type="compositionally biased region" description="Basic and acidic residues" evidence="1">
    <location>
        <begin position="433"/>
        <end position="453"/>
    </location>
</feature>
<accession>A0A4Y7Q2D5</accession>
<feature type="compositionally biased region" description="Low complexity" evidence="1">
    <location>
        <begin position="487"/>
        <end position="507"/>
    </location>
</feature>
<name>A0A4Y7Q2D5_9AGAM</name>
<evidence type="ECO:0000256" key="1">
    <source>
        <dbReference type="SAM" id="MobiDB-lite"/>
    </source>
</evidence>
<keyword evidence="3" id="KW-1185">Reference proteome</keyword>
<dbReference type="Proteomes" id="UP000294933">
    <property type="component" value="Unassembled WGS sequence"/>
</dbReference>
<feature type="compositionally biased region" description="Low complexity" evidence="1">
    <location>
        <begin position="37"/>
        <end position="71"/>
    </location>
</feature>
<dbReference type="VEuPathDB" id="FungiDB:BD410DRAFT_321847"/>
<feature type="compositionally biased region" description="Low complexity" evidence="1">
    <location>
        <begin position="172"/>
        <end position="181"/>
    </location>
</feature>
<proteinExistence type="predicted"/>
<feature type="compositionally biased region" description="Gly residues" evidence="1">
    <location>
        <begin position="182"/>
        <end position="200"/>
    </location>
</feature>
<feature type="compositionally biased region" description="Low complexity" evidence="1">
    <location>
        <begin position="606"/>
        <end position="638"/>
    </location>
</feature>
<feature type="region of interest" description="Disordered" evidence="1">
    <location>
        <begin position="1"/>
        <end position="77"/>
    </location>
</feature>
<feature type="compositionally biased region" description="Low complexity" evidence="1">
    <location>
        <begin position="458"/>
        <end position="470"/>
    </location>
</feature>
<feature type="compositionally biased region" description="Low complexity" evidence="1">
    <location>
        <begin position="548"/>
        <end position="566"/>
    </location>
</feature>
<feature type="compositionally biased region" description="Basic and acidic residues" evidence="1">
    <location>
        <begin position="112"/>
        <end position="162"/>
    </location>
</feature>
<reference evidence="2 3" key="1">
    <citation type="submission" date="2018-06" db="EMBL/GenBank/DDBJ databases">
        <title>A transcriptomic atlas of mushroom development highlights an independent origin of complex multicellularity.</title>
        <authorList>
            <consortium name="DOE Joint Genome Institute"/>
            <person name="Krizsan K."/>
            <person name="Almasi E."/>
            <person name="Merenyi Z."/>
            <person name="Sahu N."/>
            <person name="Viragh M."/>
            <person name="Koszo T."/>
            <person name="Mondo S."/>
            <person name="Kiss B."/>
            <person name="Balint B."/>
            <person name="Kues U."/>
            <person name="Barry K."/>
            <person name="Hegedus J.C."/>
            <person name="Henrissat B."/>
            <person name="Johnson J."/>
            <person name="Lipzen A."/>
            <person name="Ohm R."/>
            <person name="Nagy I."/>
            <person name="Pangilinan J."/>
            <person name="Yan J."/>
            <person name="Xiong Y."/>
            <person name="Grigoriev I.V."/>
            <person name="Hibbett D.S."/>
            <person name="Nagy L.G."/>
        </authorList>
    </citation>
    <scope>NUCLEOTIDE SEQUENCE [LARGE SCALE GENOMIC DNA]</scope>
    <source>
        <strain evidence="2 3">SZMC22713</strain>
    </source>
</reference>
<feature type="compositionally biased region" description="Acidic residues" evidence="1">
    <location>
        <begin position="225"/>
        <end position="240"/>
    </location>
</feature>
<feature type="compositionally biased region" description="Acidic residues" evidence="1">
    <location>
        <begin position="27"/>
        <end position="36"/>
    </location>
</feature>
<feature type="compositionally biased region" description="Low complexity" evidence="1">
    <location>
        <begin position="392"/>
        <end position="406"/>
    </location>
</feature>
<feature type="compositionally biased region" description="Polar residues" evidence="1">
    <location>
        <begin position="644"/>
        <end position="654"/>
    </location>
</feature>
<dbReference type="AlphaFoldDB" id="A0A4Y7Q2D5"/>
<feature type="compositionally biased region" description="Low complexity" evidence="1">
    <location>
        <begin position="311"/>
        <end position="335"/>
    </location>
</feature>
<feature type="region of interest" description="Disordered" evidence="1">
    <location>
        <begin position="94"/>
        <end position="774"/>
    </location>
</feature>
<sequence length="785" mass="83034">MHTRSRSTGNDDTDSDDYDSHPNAKADDDDDEDSDDAPLASLLLPKRPGTAMSAMSTATASSSISRATAAAKGKAKPLIDLSIQANPFTGKPILDSPPLPVMGGLGGGLVNDQRRMEEELERAREMREERAREMKAEREREREREEREAREMREREEREKRGLSPTNISDRLSQLALTAGLGLSGSGGGSASGSASGGSANGSATTSATEKGGLVSTTQAMFTAEDADGDDDDDDDEADADINTKAEVLAEEEGEGTQKVADASPERTVRLVTKSREADGDADGARQGEEERRGRGGLRGDVEEGKNGPMPAITTSTTSATATATATASTSTITPSPSPIPSMRVNVQRPRQPIPSRRVTSNSLLDRERSASPVSPRRLSASLLAMEAEGLSASSSTTNPSTSSNAVLVSVQRPLISRREEGSGSGPDADGPDANRVEQQKSTKRERERERGVAQKRSTASLAASLATTLEFGEDREDDFRSRSGTSRGVESRASTSSSSAGSSAETNKTKRPIPVRDRKDPSDSGFRVVSRPARSRTDPVLAGGAMASQQASPTMTATSSQSQSSPPIPTAVRVRPTASSFSVTSRPLSTASSLDEPALRTTTRPAHATSASSVSASPPKIRPSILSNSSSSPGSSPGVYPRQRSTTLNSLYLPTQPPARPFAESTRRESPASSTGGSSSGKAPLTPRDGSDYFVPDVRGQGQNNSVERDSPVGTPSAMKGGRGHVKRASVTFQEPFDMDAEGVRVRDRERRGSESQGVDGEVRRRERRRSEAKAAIDVSDLFF</sequence>
<protein>
    <submittedName>
        <fullName evidence="2">Uncharacterized protein</fullName>
    </submittedName>
</protein>
<feature type="compositionally biased region" description="Basic and acidic residues" evidence="1">
    <location>
        <begin position="762"/>
        <end position="774"/>
    </location>
</feature>
<dbReference type="STRING" id="50990.A0A4Y7Q2D5"/>
<feature type="compositionally biased region" description="Basic and acidic residues" evidence="1">
    <location>
        <begin position="264"/>
        <end position="306"/>
    </location>
</feature>
<dbReference type="OrthoDB" id="2687738at2759"/>
<organism evidence="2 3">
    <name type="scientific">Rickenella mellea</name>
    <dbReference type="NCBI Taxonomy" id="50990"/>
    <lineage>
        <taxon>Eukaryota</taxon>
        <taxon>Fungi</taxon>
        <taxon>Dikarya</taxon>
        <taxon>Basidiomycota</taxon>
        <taxon>Agaricomycotina</taxon>
        <taxon>Agaricomycetes</taxon>
        <taxon>Hymenochaetales</taxon>
        <taxon>Rickenellaceae</taxon>
        <taxon>Rickenella</taxon>
    </lineage>
</organism>
<dbReference type="EMBL" id="ML170184">
    <property type="protein sequence ID" value="TDL20960.1"/>
    <property type="molecule type" value="Genomic_DNA"/>
</dbReference>
<feature type="compositionally biased region" description="Low complexity" evidence="1">
    <location>
        <begin position="1"/>
        <end position="10"/>
    </location>
</feature>
<feature type="compositionally biased region" description="Basic and acidic residues" evidence="1">
    <location>
        <begin position="743"/>
        <end position="755"/>
    </location>
</feature>
<evidence type="ECO:0000313" key="2">
    <source>
        <dbReference type="EMBL" id="TDL20960.1"/>
    </source>
</evidence>